<gene>
    <name evidence="1" type="ORF">E7747_05565</name>
</gene>
<dbReference type="AlphaFoldDB" id="A0A4P7W1L6"/>
<proteinExistence type="predicted"/>
<organism evidence="1 2">
    <name type="scientific">Duncaniella dubosii</name>
    <dbReference type="NCBI Taxonomy" id="2518971"/>
    <lineage>
        <taxon>Bacteria</taxon>
        <taxon>Pseudomonadati</taxon>
        <taxon>Bacteroidota</taxon>
        <taxon>Bacteroidia</taxon>
        <taxon>Bacteroidales</taxon>
        <taxon>Muribaculaceae</taxon>
        <taxon>Duncaniella</taxon>
    </lineage>
</organism>
<sequence>MSHYSYLHIALRGEIQGATRTIYSYPASGSDIDPCWNSTMVEPGAAIKRFLNASECYILQSSPSAIISR</sequence>
<evidence type="ECO:0000313" key="2">
    <source>
        <dbReference type="Proteomes" id="UP000297149"/>
    </source>
</evidence>
<protein>
    <submittedName>
        <fullName evidence="1">Uncharacterized protein</fullName>
    </submittedName>
</protein>
<dbReference type="KEGG" id="ddb:E7747_05565"/>
<dbReference type="EMBL" id="CP039396">
    <property type="protein sequence ID" value="QCD41796.1"/>
    <property type="molecule type" value="Genomic_DNA"/>
</dbReference>
<dbReference type="Proteomes" id="UP000297149">
    <property type="component" value="Chromosome"/>
</dbReference>
<keyword evidence="2" id="KW-1185">Reference proteome</keyword>
<dbReference type="RefSeq" id="WP_136414630.1">
    <property type="nucleotide sequence ID" value="NZ_CP039396.1"/>
</dbReference>
<reference evidence="2" key="1">
    <citation type="submission" date="2019-02" db="EMBL/GenBank/DDBJ databases">
        <title>Isolation and identification of novel species under the genus Muribaculum.</title>
        <authorList>
            <person name="Miyake S."/>
            <person name="Ding Y."/>
            <person name="Low A."/>
            <person name="Soh M."/>
            <person name="Seedorf H."/>
        </authorList>
    </citation>
    <scope>NUCLEOTIDE SEQUENCE [LARGE SCALE GENOMIC DNA]</scope>
    <source>
        <strain evidence="2">H5</strain>
    </source>
</reference>
<accession>A0A4P7W1L6</accession>
<evidence type="ECO:0000313" key="1">
    <source>
        <dbReference type="EMBL" id="QCD41796.1"/>
    </source>
</evidence>
<name>A0A4P7W1L6_9BACT</name>